<organism evidence="3 4">
    <name type="scientific">Aphis craccivora</name>
    <name type="common">Cowpea aphid</name>
    <dbReference type="NCBI Taxonomy" id="307492"/>
    <lineage>
        <taxon>Eukaryota</taxon>
        <taxon>Metazoa</taxon>
        <taxon>Ecdysozoa</taxon>
        <taxon>Arthropoda</taxon>
        <taxon>Hexapoda</taxon>
        <taxon>Insecta</taxon>
        <taxon>Pterygota</taxon>
        <taxon>Neoptera</taxon>
        <taxon>Paraneoptera</taxon>
        <taxon>Hemiptera</taxon>
        <taxon>Sternorrhyncha</taxon>
        <taxon>Aphidomorpha</taxon>
        <taxon>Aphidoidea</taxon>
        <taxon>Aphididae</taxon>
        <taxon>Aphidini</taxon>
        <taxon>Aphis</taxon>
        <taxon>Aphis</taxon>
    </lineage>
</organism>
<dbReference type="InterPro" id="IPR029526">
    <property type="entry name" value="PGBD"/>
</dbReference>
<dbReference type="PANTHER" id="PTHR47272">
    <property type="entry name" value="DDE_TNP_1_7 DOMAIN-CONTAINING PROTEIN"/>
    <property type="match status" value="1"/>
</dbReference>
<evidence type="ECO:0000259" key="1">
    <source>
        <dbReference type="Pfam" id="PF05699"/>
    </source>
</evidence>
<dbReference type="PANTHER" id="PTHR47272:SF1">
    <property type="entry name" value="PIGGYBAC TRANSPOSABLE ELEMENT-DERIVED PROTEIN 3-LIKE"/>
    <property type="match status" value="1"/>
</dbReference>
<comment type="caution">
    <text evidence="3">The sequence shown here is derived from an EMBL/GenBank/DDBJ whole genome shotgun (WGS) entry which is preliminary data.</text>
</comment>
<dbReference type="Pfam" id="PF13843">
    <property type="entry name" value="DDE_Tnp_1_7"/>
    <property type="match status" value="1"/>
</dbReference>
<accession>A0A6G0W3A5</accession>
<feature type="domain" description="PiggyBac transposable element-derived protein" evidence="2">
    <location>
        <begin position="129"/>
        <end position="296"/>
    </location>
</feature>
<dbReference type="SUPFAM" id="SSF53098">
    <property type="entry name" value="Ribonuclease H-like"/>
    <property type="match status" value="1"/>
</dbReference>
<evidence type="ECO:0000259" key="2">
    <source>
        <dbReference type="Pfam" id="PF13843"/>
    </source>
</evidence>
<name>A0A6G0W3A5_APHCR</name>
<keyword evidence="4" id="KW-1185">Reference proteome</keyword>
<dbReference type="InterPro" id="IPR012337">
    <property type="entry name" value="RNaseH-like_sf"/>
</dbReference>
<gene>
    <name evidence="3" type="ORF">FWK35_00027393</name>
</gene>
<protein>
    <recommendedName>
        <fullName evidence="5">Zinc finger BED domain-containing protein 1-like</fullName>
    </recommendedName>
</protein>
<evidence type="ECO:0008006" key="5">
    <source>
        <dbReference type="Google" id="ProtNLM"/>
    </source>
</evidence>
<proteinExistence type="predicted"/>
<feature type="non-terminal residue" evidence="3">
    <location>
        <position position="888"/>
    </location>
</feature>
<evidence type="ECO:0000313" key="3">
    <source>
        <dbReference type="EMBL" id="KAF0719602.1"/>
    </source>
</evidence>
<dbReference type="EMBL" id="VUJU01009535">
    <property type="protein sequence ID" value="KAF0719602.1"/>
    <property type="molecule type" value="Genomic_DNA"/>
</dbReference>
<feature type="domain" description="HAT C-terminal dimerisation" evidence="1">
    <location>
        <begin position="837"/>
        <end position="888"/>
    </location>
</feature>
<sequence>MNRGLNDDDIVNLLNEDVSDIEEFDEGEDINYENLDEILSTIPNESDVNNNVELAINENLDEVIPNNLDLLEQIFNINEIEDFELSETDHLDDQTIQIPKWEKVPWNNTENLWKGSLPEPPDNILSLFEYFKLIVDNDMICNISEQTNLYSVEKCGKCVATSPEEIEQFLGIQLMFWSEQTRFTTVSDAMSRNRFDSLRSNIHFNDNSKMLPREHPNHDKLFKVRPFINAIRENMKKIKVEKYTAVDEIIIPFKGRSTMKQFNKNKPHKWGIKMFALASSNGLVHDFEIYFSMDNWFNSHSLQCKLKFCGILSIGTVRSNRISRCVLENDKTLKSKGRGTHDSQVDTVNNIVVTKWYDNKVVRVISNYQGPLPINQVKRWSVTDKKYINIPRPTSMQNTIHLWEVGRPSLSTTPPTKKRRLFAPRPVDDVRFDEIAYWPIPVSKKQRCKNCIKSYTTNTCKLLFHVSCKSPMMTLGIISVFLSLLELGLKELRNVKSVVSTTDSWSSMAQNSYISLTVHIINNQWVSKSFTMATQEIEERHTAVNLSDKLTCILDDWEINGKVSTVITDNVRNVVNAVKLLPLTIDNENMDVTCAAHSLQLAISTALKYVTFSELIRQCSALVGHFKHSNVAKQSLFKNQEQLGIPHQSLVQYCKTRWNSIYLMIDRLLQKRTLVLNVLTDRTVTSLNIAQKLEITESQWLKIENLVSLLKPLYIVTNLFCSEHHSPASMENDDQYFTYFKHTIIHEIKERFKFDWNETSSVFVKQIASFLDPRYKDLEFEPIGAREKIRKVVKDLLERFRTQSINLEQEQPVQRSDLEFLYGSKITNNNDINIQFQNYIAEPQLRFDLNSFEWWKCRENKYPALAELAKQYLAIPATSVSSERCFST</sequence>
<dbReference type="InterPro" id="IPR008906">
    <property type="entry name" value="HATC_C_dom"/>
</dbReference>
<dbReference type="OrthoDB" id="6617169at2759"/>
<evidence type="ECO:0000313" key="4">
    <source>
        <dbReference type="Proteomes" id="UP000478052"/>
    </source>
</evidence>
<dbReference type="Proteomes" id="UP000478052">
    <property type="component" value="Unassembled WGS sequence"/>
</dbReference>
<dbReference type="GO" id="GO:0046983">
    <property type="term" value="F:protein dimerization activity"/>
    <property type="evidence" value="ECO:0007669"/>
    <property type="project" value="InterPro"/>
</dbReference>
<dbReference type="Pfam" id="PF05699">
    <property type="entry name" value="Dimer_Tnp_hAT"/>
    <property type="match status" value="1"/>
</dbReference>
<dbReference type="AlphaFoldDB" id="A0A6G0W3A5"/>
<reference evidence="3 4" key="1">
    <citation type="submission" date="2019-08" db="EMBL/GenBank/DDBJ databases">
        <title>Whole genome of Aphis craccivora.</title>
        <authorList>
            <person name="Voronova N.V."/>
            <person name="Shulinski R.S."/>
            <person name="Bandarenka Y.V."/>
            <person name="Zhorov D.G."/>
            <person name="Warner D."/>
        </authorList>
    </citation>
    <scope>NUCLEOTIDE SEQUENCE [LARGE SCALE GENOMIC DNA]</scope>
    <source>
        <strain evidence="3">180601</strain>
        <tissue evidence="3">Whole Body</tissue>
    </source>
</reference>